<dbReference type="GeneID" id="88361613"/>
<dbReference type="RefSeq" id="WP_098696862.1">
    <property type="nucleotide sequence ID" value="NZ_CP023778.1"/>
</dbReference>
<dbReference type="EMBL" id="CP023778">
    <property type="protein sequence ID" value="ATL69857.1"/>
    <property type="molecule type" value="Genomic_DNA"/>
</dbReference>
<gene>
    <name evidence="1" type="ORF">CRH09_30490</name>
</gene>
<protein>
    <submittedName>
        <fullName evidence="1">Uncharacterized protein</fullName>
    </submittedName>
</protein>
<accession>A0A291RR83</accession>
<dbReference type="Proteomes" id="UP000221961">
    <property type="component" value="Chromosome"/>
</dbReference>
<organism evidence="1 2">
    <name type="scientific">Nocardia terpenica</name>
    <dbReference type="NCBI Taxonomy" id="455432"/>
    <lineage>
        <taxon>Bacteria</taxon>
        <taxon>Bacillati</taxon>
        <taxon>Actinomycetota</taxon>
        <taxon>Actinomycetes</taxon>
        <taxon>Mycobacteriales</taxon>
        <taxon>Nocardiaceae</taxon>
        <taxon>Nocardia</taxon>
    </lineage>
</organism>
<evidence type="ECO:0000313" key="2">
    <source>
        <dbReference type="Proteomes" id="UP000221961"/>
    </source>
</evidence>
<dbReference type="KEGG" id="ntp:CRH09_30490"/>
<reference evidence="1 2" key="1">
    <citation type="submission" date="2017-10" db="EMBL/GenBank/DDBJ databases">
        <title>Comparative genomics between pathogenic Norcardia.</title>
        <authorList>
            <person name="Zeng L."/>
        </authorList>
    </citation>
    <scope>NUCLEOTIDE SEQUENCE [LARGE SCALE GENOMIC DNA]</scope>
    <source>
        <strain evidence="1 2">NC_YFY_NT001</strain>
    </source>
</reference>
<dbReference type="AlphaFoldDB" id="A0A291RR83"/>
<proteinExistence type="predicted"/>
<evidence type="ECO:0000313" key="1">
    <source>
        <dbReference type="EMBL" id="ATL69857.1"/>
    </source>
</evidence>
<sequence>MTISYTVTEGSPGIPDVHRLGLARIQVFEAQPEYGDRTDMYVFEFAGVCVHIRQRGSDTFVHVEDDGIPASALPLVVSVNNGPDARYGDSCP</sequence>
<name>A0A291RR83_9NOCA</name>